<proteinExistence type="predicted"/>
<keyword evidence="1" id="KW-0812">Transmembrane</keyword>
<evidence type="ECO:0000256" key="1">
    <source>
        <dbReference type="SAM" id="Phobius"/>
    </source>
</evidence>
<reference evidence="4" key="1">
    <citation type="submission" date="2017-09" db="EMBL/GenBank/DDBJ databases">
        <authorList>
            <person name="Varghese N."/>
            <person name="Submissions S."/>
        </authorList>
    </citation>
    <scope>NUCLEOTIDE SEQUENCE [LARGE SCALE GENOMIC DNA]</scope>
    <source>
        <strain evidence="4">DSM 29961</strain>
    </source>
</reference>
<feature type="transmembrane region" description="Helical" evidence="1">
    <location>
        <begin position="299"/>
        <end position="319"/>
    </location>
</feature>
<protein>
    <submittedName>
        <fullName evidence="3">Peptidoglycan/LPS O-acetylase OafA/YrhL, contains acyltransferase and SGNH-hydrolase domains</fullName>
    </submittedName>
</protein>
<evidence type="ECO:0000313" key="4">
    <source>
        <dbReference type="Proteomes" id="UP000219452"/>
    </source>
</evidence>
<accession>A0A286FBK9</accession>
<feature type="transmembrane region" description="Helical" evidence="1">
    <location>
        <begin position="94"/>
        <end position="114"/>
    </location>
</feature>
<dbReference type="EMBL" id="OCNH01000001">
    <property type="protein sequence ID" value="SOD80617.1"/>
    <property type="molecule type" value="Genomic_DNA"/>
</dbReference>
<dbReference type="PANTHER" id="PTHR23028">
    <property type="entry name" value="ACETYLTRANSFERASE"/>
    <property type="match status" value="1"/>
</dbReference>
<feature type="transmembrane region" description="Helical" evidence="1">
    <location>
        <begin position="153"/>
        <end position="173"/>
    </location>
</feature>
<feature type="transmembrane region" description="Helical" evidence="1">
    <location>
        <begin position="209"/>
        <end position="231"/>
    </location>
</feature>
<dbReference type="InterPro" id="IPR050879">
    <property type="entry name" value="Acyltransferase_3"/>
</dbReference>
<dbReference type="Proteomes" id="UP000219452">
    <property type="component" value="Unassembled WGS sequence"/>
</dbReference>
<dbReference type="OrthoDB" id="9796461at2"/>
<keyword evidence="3" id="KW-0378">Hydrolase</keyword>
<dbReference type="InterPro" id="IPR002656">
    <property type="entry name" value="Acyl_transf_3_dom"/>
</dbReference>
<feature type="transmembrane region" description="Helical" evidence="1">
    <location>
        <begin position="243"/>
        <end position="263"/>
    </location>
</feature>
<dbReference type="Pfam" id="PF01757">
    <property type="entry name" value="Acyl_transf_3"/>
    <property type="match status" value="1"/>
</dbReference>
<dbReference type="AlphaFoldDB" id="A0A286FBK9"/>
<evidence type="ECO:0000313" key="3">
    <source>
        <dbReference type="EMBL" id="SOD80617.1"/>
    </source>
</evidence>
<feature type="transmembrane region" description="Helical" evidence="1">
    <location>
        <begin position="180"/>
        <end position="197"/>
    </location>
</feature>
<evidence type="ECO:0000259" key="2">
    <source>
        <dbReference type="Pfam" id="PF01757"/>
    </source>
</evidence>
<dbReference type="GO" id="GO:0016747">
    <property type="term" value="F:acyltransferase activity, transferring groups other than amino-acyl groups"/>
    <property type="evidence" value="ECO:0007669"/>
    <property type="project" value="InterPro"/>
</dbReference>
<keyword evidence="4" id="KW-1185">Reference proteome</keyword>
<gene>
    <name evidence="3" type="ORF">SAMN06269250_1492</name>
</gene>
<feature type="transmembrane region" description="Helical" evidence="1">
    <location>
        <begin position="339"/>
        <end position="363"/>
    </location>
</feature>
<name>A0A286FBK9_9BACT</name>
<feature type="domain" description="Acyltransferase 3" evidence="2">
    <location>
        <begin position="12"/>
        <end position="357"/>
    </location>
</feature>
<keyword evidence="3" id="KW-0808">Transferase</keyword>
<keyword evidence="1" id="KW-1133">Transmembrane helix</keyword>
<sequence length="385" mass="44016">MSMKVKESSHLSFLDGLRAIAALYVVLYHAKMQVIDKPKIQIVNLLGRMFDFGHYAVDVFIVISGFCLMLPVVKNKGILPRSTFDFIKRRAKRILPPYYLSIVFALILIATLIGEKTNTHWDTSIPVSIFDILTHLVLIQDIFLDSSTKISHSLWSVSVEWRIYLLFPAMLIFWRSKGPFIVTFLAIFISCLLWFSLDVMTIPNLNMTEYGMCIHYIGLFAMGMLAAEISFSMQPFYGKIRQNISGMHLQYLPFLIFMVAMALKNYTHWVLIDILIGCSASTLLIGLSTNKLNKVKRLLSWNPLVFIGTFAYSIYLVHPPLLQVIHQYFLNPLNLSTDALLIVFLFVSPIFVVFLAYIFFLVAEKPFIPGKKHKSYDIAKVTVNS</sequence>
<feature type="transmembrane region" description="Helical" evidence="1">
    <location>
        <begin position="52"/>
        <end position="73"/>
    </location>
</feature>
<organism evidence="3 4">
    <name type="scientific">Spirosoma fluviale</name>
    <dbReference type="NCBI Taxonomy" id="1597977"/>
    <lineage>
        <taxon>Bacteria</taxon>
        <taxon>Pseudomonadati</taxon>
        <taxon>Bacteroidota</taxon>
        <taxon>Cytophagia</taxon>
        <taxon>Cytophagales</taxon>
        <taxon>Cytophagaceae</taxon>
        <taxon>Spirosoma</taxon>
    </lineage>
</organism>
<feature type="transmembrane region" description="Helical" evidence="1">
    <location>
        <begin position="269"/>
        <end position="287"/>
    </location>
</feature>
<keyword evidence="3" id="KW-0012">Acyltransferase</keyword>
<keyword evidence="1" id="KW-0472">Membrane</keyword>
<dbReference type="RefSeq" id="WP_097125127.1">
    <property type="nucleotide sequence ID" value="NZ_OCNH01000001.1"/>
</dbReference>
<dbReference type="GO" id="GO:0016787">
    <property type="term" value="F:hydrolase activity"/>
    <property type="evidence" value="ECO:0007669"/>
    <property type="project" value="UniProtKB-KW"/>
</dbReference>